<keyword evidence="2" id="KW-1185">Reference proteome</keyword>
<name>A0A5A9PHT4_9TELE</name>
<comment type="caution">
    <text evidence="1">The sequence shown here is derived from an EMBL/GenBank/DDBJ whole genome shotgun (WGS) entry which is preliminary data.</text>
</comment>
<organism evidence="1 2">
    <name type="scientific">Triplophysa tibetana</name>
    <dbReference type="NCBI Taxonomy" id="1572043"/>
    <lineage>
        <taxon>Eukaryota</taxon>
        <taxon>Metazoa</taxon>
        <taxon>Chordata</taxon>
        <taxon>Craniata</taxon>
        <taxon>Vertebrata</taxon>
        <taxon>Euteleostomi</taxon>
        <taxon>Actinopterygii</taxon>
        <taxon>Neopterygii</taxon>
        <taxon>Teleostei</taxon>
        <taxon>Ostariophysi</taxon>
        <taxon>Cypriniformes</taxon>
        <taxon>Nemacheilidae</taxon>
        <taxon>Triplophysa</taxon>
    </lineage>
</organism>
<gene>
    <name evidence="1" type="ORF">E1301_Tti011476</name>
</gene>
<dbReference type="EMBL" id="SOYY01000005">
    <property type="protein sequence ID" value="KAA0720771.1"/>
    <property type="molecule type" value="Genomic_DNA"/>
</dbReference>
<accession>A0A5A9PHT4</accession>
<dbReference type="Proteomes" id="UP000324632">
    <property type="component" value="Chromosome 5"/>
</dbReference>
<protein>
    <submittedName>
        <fullName evidence="1">Uncharacterized protein</fullName>
    </submittedName>
</protein>
<evidence type="ECO:0000313" key="2">
    <source>
        <dbReference type="Proteomes" id="UP000324632"/>
    </source>
</evidence>
<dbReference type="AlphaFoldDB" id="A0A5A9PHT4"/>
<evidence type="ECO:0000313" key="1">
    <source>
        <dbReference type="EMBL" id="KAA0720771.1"/>
    </source>
</evidence>
<sequence length="114" mass="13145">MVLSHCSRGWQRGCVRVAMRFCLQAGSRDAPREFRGGRACVWAEPALVRYLQGCKMSFLAVRAHPYRARDQLVLQLDENRISLSPSRSLGHCSIARGEDVREQKYWQFVMEESQ</sequence>
<proteinExistence type="predicted"/>
<reference evidence="1 2" key="1">
    <citation type="journal article" date="2019" name="Mol. Ecol. Resour.">
        <title>Chromosome-level genome assembly of Triplophysa tibetana, a fish adapted to the harsh high-altitude environment of the Tibetan Plateau.</title>
        <authorList>
            <person name="Yang X."/>
            <person name="Liu H."/>
            <person name="Ma Z."/>
            <person name="Zou Y."/>
            <person name="Zou M."/>
            <person name="Mao Y."/>
            <person name="Li X."/>
            <person name="Wang H."/>
            <person name="Chen T."/>
            <person name="Wang W."/>
            <person name="Yang R."/>
        </authorList>
    </citation>
    <scope>NUCLEOTIDE SEQUENCE [LARGE SCALE GENOMIC DNA]</scope>
    <source>
        <strain evidence="1">TTIB1903HZAU</strain>
        <tissue evidence="1">Muscle</tissue>
    </source>
</reference>